<dbReference type="PROSITE" id="PS50995">
    <property type="entry name" value="HTH_MARR_2"/>
    <property type="match status" value="1"/>
</dbReference>
<evidence type="ECO:0000256" key="1">
    <source>
        <dbReference type="ARBA" id="ARBA00023015"/>
    </source>
</evidence>
<dbReference type="PANTHER" id="PTHR42756:SF1">
    <property type="entry name" value="TRANSCRIPTIONAL REPRESSOR OF EMRAB OPERON"/>
    <property type="match status" value="1"/>
</dbReference>
<dbReference type="InterPro" id="IPR000835">
    <property type="entry name" value="HTH_MarR-typ"/>
</dbReference>
<gene>
    <name evidence="5" type="ORF">EsVE80_19830</name>
</gene>
<reference evidence="5 6" key="1">
    <citation type="submission" date="2020-02" db="EMBL/GenBank/DDBJ databases">
        <title>Characterization of vanA genotype vancomycin-resistant Enterococcus saigonensis VE80.</title>
        <authorList>
            <person name="Harada T."/>
            <person name="Motooka D."/>
            <person name="Nakamura S."/>
            <person name="Yamamoto Y."/>
            <person name="Kawahara R."/>
            <person name="Kawatsu K."/>
        </authorList>
    </citation>
    <scope>NUCLEOTIDE SEQUENCE [LARGE SCALE GENOMIC DNA]</scope>
    <source>
        <strain evidence="5 6">VE80</strain>
    </source>
</reference>
<dbReference type="PRINTS" id="PR00598">
    <property type="entry name" value="HTHMARR"/>
</dbReference>
<dbReference type="AlphaFoldDB" id="A0A679IDQ4"/>
<name>A0A679IDQ4_9ENTE</name>
<sequence>MKEEILFEEFQQLNRLIRRHTKRKETAEEFSFGQNRLLRLLAKHEGYSQKELAEMMHIRPASLSELLKKLSQKGYLIRKQNTTDRRITNYFLSDKGREYIYSIQAERKHIGEDLFATLSISEKEQFHHILNKLVTRLEEK</sequence>
<evidence type="ECO:0000313" key="5">
    <source>
        <dbReference type="EMBL" id="BCA86460.1"/>
    </source>
</evidence>
<accession>A0A679IDQ4</accession>
<organism evidence="5 6">
    <name type="scientific">Enterococcus saigonensis</name>
    <dbReference type="NCBI Taxonomy" id="1805431"/>
    <lineage>
        <taxon>Bacteria</taxon>
        <taxon>Bacillati</taxon>
        <taxon>Bacillota</taxon>
        <taxon>Bacilli</taxon>
        <taxon>Lactobacillales</taxon>
        <taxon>Enterococcaceae</taxon>
        <taxon>Enterococcus</taxon>
    </lineage>
</organism>
<dbReference type="SMART" id="SM00347">
    <property type="entry name" value="HTH_MARR"/>
    <property type="match status" value="1"/>
</dbReference>
<keyword evidence="6" id="KW-1185">Reference proteome</keyword>
<keyword evidence="3" id="KW-0804">Transcription</keyword>
<dbReference type="RefSeq" id="WP_173103607.1">
    <property type="nucleotide sequence ID" value="NZ_AP022822.1"/>
</dbReference>
<dbReference type="PANTHER" id="PTHR42756">
    <property type="entry name" value="TRANSCRIPTIONAL REGULATOR, MARR"/>
    <property type="match status" value="1"/>
</dbReference>
<evidence type="ECO:0000259" key="4">
    <source>
        <dbReference type="PROSITE" id="PS50995"/>
    </source>
</evidence>
<dbReference type="Gene3D" id="1.10.10.10">
    <property type="entry name" value="Winged helix-like DNA-binding domain superfamily/Winged helix DNA-binding domain"/>
    <property type="match status" value="1"/>
</dbReference>
<dbReference type="KEGG" id="esg:EsVE80_19830"/>
<dbReference type="SUPFAM" id="SSF46785">
    <property type="entry name" value="Winged helix' DNA-binding domain"/>
    <property type="match status" value="1"/>
</dbReference>
<dbReference type="InterPro" id="IPR036390">
    <property type="entry name" value="WH_DNA-bd_sf"/>
</dbReference>
<dbReference type="Proteomes" id="UP000502998">
    <property type="component" value="Chromosome"/>
</dbReference>
<dbReference type="InterPro" id="IPR036388">
    <property type="entry name" value="WH-like_DNA-bd_sf"/>
</dbReference>
<dbReference type="EMBL" id="AP022822">
    <property type="protein sequence ID" value="BCA86460.1"/>
    <property type="molecule type" value="Genomic_DNA"/>
</dbReference>
<evidence type="ECO:0000313" key="6">
    <source>
        <dbReference type="Proteomes" id="UP000502998"/>
    </source>
</evidence>
<dbReference type="GO" id="GO:0003700">
    <property type="term" value="F:DNA-binding transcription factor activity"/>
    <property type="evidence" value="ECO:0007669"/>
    <property type="project" value="InterPro"/>
</dbReference>
<evidence type="ECO:0000256" key="2">
    <source>
        <dbReference type="ARBA" id="ARBA00023125"/>
    </source>
</evidence>
<dbReference type="Pfam" id="PF01047">
    <property type="entry name" value="MarR"/>
    <property type="match status" value="1"/>
</dbReference>
<feature type="domain" description="HTH marR-type" evidence="4">
    <location>
        <begin position="3"/>
        <end position="135"/>
    </location>
</feature>
<keyword evidence="2" id="KW-0238">DNA-binding</keyword>
<protein>
    <recommendedName>
        <fullName evidence="4">HTH marR-type domain-containing protein</fullName>
    </recommendedName>
</protein>
<evidence type="ECO:0000256" key="3">
    <source>
        <dbReference type="ARBA" id="ARBA00023163"/>
    </source>
</evidence>
<dbReference type="GO" id="GO:0003677">
    <property type="term" value="F:DNA binding"/>
    <property type="evidence" value="ECO:0007669"/>
    <property type="project" value="UniProtKB-KW"/>
</dbReference>
<keyword evidence="1" id="KW-0805">Transcription regulation</keyword>
<proteinExistence type="predicted"/>